<dbReference type="NCBIfam" id="TIGR01496">
    <property type="entry name" value="DHPS"/>
    <property type="match status" value="1"/>
</dbReference>
<dbReference type="GO" id="GO:0004150">
    <property type="term" value="F:dihydroneopterin aldolase activity"/>
    <property type="evidence" value="ECO:0007669"/>
    <property type="project" value="InterPro"/>
</dbReference>
<dbReference type="InterPro" id="IPR043133">
    <property type="entry name" value="GTP-CH-I_C/QueF"/>
</dbReference>
<dbReference type="InterPro" id="IPR000550">
    <property type="entry name" value="Hppk"/>
</dbReference>
<dbReference type="InterPro" id="IPR045031">
    <property type="entry name" value="DHP_synth-like"/>
</dbReference>
<dbReference type="PANTHER" id="PTHR20941:SF1">
    <property type="entry name" value="FOLIC ACID SYNTHESIS PROTEIN FOL1"/>
    <property type="match status" value="1"/>
</dbReference>
<evidence type="ECO:0000256" key="14">
    <source>
        <dbReference type="ARBA" id="ARBA00022909"/>
    </source>
</evidence>
<keyword evidence="13" id="KW-0460">Magnesium</keyword>
<evidence type="ECO:0000256" key="7">
    <source>
        <dbReference type="ARBA" id="ARBA00009951"/>
    </source>
</evidence>
<keyword evidence="9" id="KW-0479">Metal-binding</keyword>
<comment type="pathway">
    <text evidence="4">Cofactor biosynthesis; tetrahydrofolate biosynthesis; 7,8-dihydrofolate from 2-amino-4-hydroxy-6-hydroxymethyl-7,8-dihydropteridine diphosphate and 4-aminobenzoate: step 1/2.</text>
</comment>
<comment type="catalytic activity">
    <reaction evidence="1">
        <text>(7,8-dihydropterin-6-yl)methyl diphosphate + 4-aminobenzoate = 7,8-dihydropteroate + diphosphate</text>
        <dbReference type="Rhea" id="RHEA:19949"/>
        <dbReference type="ChEBI" id="CHEBI:17836"/>
        <dbReference type="ChEBI" id="CHEBI:17839"/>
        <dbReference type="ChEBI" id="CHEBI:33019"/>
        <dbReference type="ChEBI" id="CHEBI:72950"/>
        <dbReference type="EC" id="2.5.1.15"/>
    </reaction>
</comment>
<sequence length="808" mass="88599">MDRRNKDTIHVNELLLTLAILEGTLARVQPVLISLAISHDIAMAASSDDLNYSINYASVCATLAEFLPRIHHVSLEALVDCLFDALFRNFAEVEEASVTVTQTKGPLQPATASLQATRRRDLTFMVPDQFILKGLKCSAIIGVEPYERTRKQPLFFDITLRRQRKSGSQDHFAFLGLSTLLCQRFDHSEFLTLEALTSAVAQHVLDYTGNPDDEVSVKTSKPMALPLAESAQVQITRRREDFHGASTCVPSDRPSRLAALIKSITERTDSPRPLLPMHTVAVALGSNLGDRFANIEYALRLLEVPKAFLEVIDEDAEVKVVDTSFMYETAPMYVSDQPRFANCACIVKTNLAPKALLRLLKAIETTVGRVPSIRNGPRAVDLDIITYDDDVIDTRPEGSRASLDNLSGELVVPHPRMYEREFVLRPLNDMMSDFVHPVYRKTIRMLLHDVLSAQQNDDFPMLKVVPFPKYPFVDTGTNYGVPSVPPTAKYWTVASTNSVGEPRPHKTHIMATLNATPDSFSDGSVHNAIPAAVAYATASVVSGADIIDIGGYSTRPGAAVVSTEEETNRVVPIVEAIRSHNDDDVRNALISVDTFRWEVAEAAIQAGGNCINDVYAFTGPKYPVAQSSAEHLLKMRAVARRLCVPVVLMHSRGDAGSNKNYNDYPGGLIRGVKAELGEKVEAIVKGKGGVRRWFTIIDPGIGFSKPADEQFMLLRNASSITAEDPGNPLAGYPQLIGSSKKSLLGAVLERSDPEGTYKGRKTLPQERGWATAATVACAVQQGASVVRVHDVLEMRDVVAVASAIWSRW</sequence>
<keyword evidence="10" id="KW-0547">Nucleotide-binding</keyword>
<dbReference type="InterPro" id="IPR006157">
    <property type="entry name" value="FolB_dom"/>
</dbReference>
<dbReference type="PROSITE" id="PS50972">
    <property type="entry name" value="PTERIN_BINDING"/>
    <property type="match status" value="1"/>
</dbReference>
<dbReference type="EMBL" id="KN839845">
    <property type="protein sequence ID" value="KIJ64763.1"/>
    <property type="molecule type" value="Genomic_DNA"/>
</dbReference>
<dbReference type="GO" id="GO:0046872">
    <property type="term" value="F:metal ion binding"/>
    <property type="evidence" value="ECO:0007669"/>
    <property type="project" value="UniProtKB-KW"/>
</dbReference>
<dbReference type="PANTHER" id="PTHR20941">
    <property type="entry name" value="FOLATE SYNTHESIS PROTEINS"/>
    <property type="match status" value="1"/>
</dbReference>
<dbReference type="InterPro" id="IPR011005">
    <property type="entry name" value="Dihydropteroate_synth-like_sf"/>
</dbReference>
<dbReference type="CDD" id="cd00483">
    <property type="entry name" value="HPPK"/>
    <property type="match status" value="1"/>
</dbReference>
<dbReference type="GO" id="GO:0003848">
    <property type="term" value="F:2-amino-4-hydroxy-6-hydroxymethyldihydropteridine diphosphokinase activity"/>
    <property type="evidence" value="ECO:0007669"/>
    <property type="project" value="UniProtKB-EC"/>
</dbReference>
<keyword evidence="12" id="KW-0067">ATP-binding</keyword>
<evidence type="ECO:0000256" key="10">
    <source>
        <dbReference type="ARBA" id="ARBA00022741"/>
    </source>
</evidence>
<dbReference type="AlphaFoldDB" id="A0A0C9WA57"/>
<evidence type="ECO:0000256" key="15">
    <source>
        <dbReference type="ARBA" id="ARBA00023268"/>
    </source>
</evidence>
<proteinExistence type="inferred from homology"/>
<evidence type="ECO:0000313" key="17">
    <source>
        <dbReference type="EMBL" id="KIJ64763.1"/>
    </source>
</evidence>
<accession>A0A0C9WA57</accession>
<feature type="domain" description="Pterin-binding" evidence="16">
    <location>
        <begin position="507"/>
        <end position="799"/>
    </location>
</feature>
<evidence type="ECO:0000256" key="6">
    <source>
        <dbReference type="ARBA" id="ARBA00009640"/>
    </source>
</evidence>
<dbReference type="SUPFAM" id="SSF55083">
    <property type="entry name" value="6-hydroxymethyl-7,8-dihydropterin pyrophosphokinase, HPPK"/>
    <property type="match status" value="1"/>
</dbReference>
<keyword evidence="18" id="KW-1185">Reference proteome</keyword>
<evidence type="ECO:0000256" key="1">
    <source>
        <dbReference type="ARBA" id="ARBA00000012"/>
    </source>
</evidence>
<evidence type="ECO:0000256" key="5">
    <source>
        <dbReference type="ARBA" id="ARBA00005051"/>
    </source>
</evidence>
<dbReference type="SMART" id="SM00905">
    <property type="entry name" value="FolB"/>
    <property type="match status" value="2"/>
</dbReference>
<dbReference type="GO" id="GO:0046656">
    <property type="term" value="P:folic acid biosynthetic process"/>
    <property type="evidence" value="ECO:0007669"/>
    <property type="project" value="UniProtKB-KW"/>
</dbReference>
<evidence type="ECO:0000256" key="12">
    <source>
        <dbReference type="ARBA" id="ARBA00022840"/>
    </source>
</evidence>
<dbReference type="SUPFAM" id="SSF55620">
    <property type="entry name" value="Tetrahydrobiopterin biosynthesis enzymes-like"/>
    <property type="match status" value="2"/>
</dbReference>
<evidence type="ECO:0000313" key="18">
    <source>
        <dbReference type="Proteomes" id="UP000053820"/>
    </source>
</evidence>
<dbReference type="Pfam" id="PF02152">
    <property type="entry name" value="FolB"/>
    <property type="match status" value="2"/>
</dbReference>
<dbReference type="Gene3D" id="3.30.70.560">
    <property type="entry name" value="7,8-Dihydro-6-hydroxymethylpterin-pyrophosphokinase HPPK"/>
    <property type="match status" value="1"/>
</dbReference>
<evidence type="ECO:0000256" key="3">
    <source>
        <dbReference type="ARBA" id="ARBA00001946"/>
    </source>
</evidence>
<keyword evidence="14" id="KW-0289">Folate biosynthesis</keyword>
<comment type="catalytic activity">
    <reaction evidence="2">
        <text>6-hydroxymethyl-7,8-dihydropterin + ATP = (7,8-dihydropterin-6-yl)methyl diphosphate + AMP + H(+)</text>
        <dbReference type="Rhea" id="RHEA:11412"/>
        <dbReference type="ChEBI" id="CHEBI:15378"/>
        <dbReference type="ChEBI" id="CHEBI:30616"/>
        <dbReference type="ChEBI" id="CHEBI:44841"/>
        <dbReference type="ChEBI" id="CHEBI:72950"/>
        <dbReference type="ChEBI" id="CHEBI:456215"/>
        <dbReference type="EC" id="2.7.6.3"/>
    </reaction>
</comment>
<dbReference type="NCBIfam" id="TIGR01498">
    <property type="entry name" value="folK"/>
    <property type="match status" value="1"/>
</dbReference>
<dbReference type="Gene3D" id="3.20.20.20">
    <property type="entry name" value="Dihydropteroate synthase-like"/>
    <property type="match status" value="1"/>
</dbReference>
<dbReference type="GO" id="GO:0046654">
    <property type="term" value="P:tetrahydrofolate biosynthetic process"/>
    <property type="evidence" value="ECO:0007669"/>
    <property type="project" value="UniProtKB-UniPathway"/>
</dbReference>
<dbReference type="Pfam" id="PF01288">
    <property type="entry name" value="HPPK"/>
    <property type="match status" value="1"/>
</dbReference>
<comment type="similarity">
    <text evidence="7">In the C-terminal section; belongs to the DHPS family.</text>
</comment>
<dbReference type="InterPro" id="IPR006390">
    <property type="entry name" value="DHP_synth_dom"/>
</dbReference>
<evidence type="ECO:0000256" key="4">
    <source>
        <dbReference type="ARBA" id="ARBA00004763"/>
    </source>
</evidence>
<comment type="similarity">
    <text evidence="6">In the N-terminal section; belongs to the DHNA family.</text>
</comment>
<dbReference type="PROSITE" id="PS00794">
    <property type="entry name" value="HPPK"/>
    <property type="match status" value="1"/>
</dbReference>
<dbReference type="HOGENOM" id="CLU_008023_2_0_1"/>
<dbReference type="Proteomes" id="UP000053820">
    <property type="component" value="Unassembled WGS sequence"/>
</dbReference>
<dbReference type="UniPathway" id="UPA00077">
    <property type="reaction ID" value="UER00155"/>
</dbReference>
<organism evidence="17 18">
    <name type="scientific">Hydnomerulius pinastri MD-312</name>
    <dbReference type="NCBI Taxonomy" id="994086"/>
    <lineage>
        <taxon>Eukaryota</taxon>
        <taxon>Fungi</taxon>
        <taxon>Dikarya</taxon>
        <taxon>Basidiomycota</taxon>
        <taxon>Agaricomycotina</taxon>
        <taxon>Agaricomycetes</taxon>
        <taxon>Agaricomycetidae</taxon>
        <taxon>Boletales</taxon>
        <taxon>Boletales incertae sedis</taxon>
        <taxon>Leucogyrophana</taxon>
    </lineage>
</organism>
<comment type="pathway">
    <text evidence="5">Cofactor biosynthesis; tetrahydrofolate biosynthesis; 2-amino-4-hydroxy-6-hydroxymethyl-7,8-dihydropteridine diphosphate from 7,8-dihydroneopterin triphosphate: step 4/4.</text>
</comment>
<dbReference type="CDD" id="cd00739">
    <property type="entry name" value="DHPS"/>
    <property type="match status" value="1"/>
</dbReference>
<evidence type="ECO:0000256" key="8">
    <source>
        <dbReference type="ARBA" id="ARBA00022679"/>
    </source>
</evidence>
<reference evidence="17 18" key="1">
    <citation type="submission" date="2014-04" db="EMBL/GenBank/DDBJ databases">
        <title>Evolutionary Origins and Diversification of the Mycorrhizal Mutualists.</title>
        <authorList>
            <consortium name="DOE Joint Genome Institute"/>
            <consortium name="Mycorrhizal Genomics Consortium"/>
            <person name="Kohler A."/>
            <person name="Kuo A."/>
            <person name="Nagy L.G."/>
            <person name="Floudas D."/>
            <person name="Copeland A."/>
            <person name="Barry K.W."/>
            <person name="Cichocki N."/>
            <person name="Veneault-Fourrey C."/>
            <person name="LaButti K."/>
            <person name="Lindquist E.A."/>
            <person name="Lipzen A."/>
            <person name="Lundell T."/>
            <person name="Morin E."/>
            <person name="Murat C."/>
            <person name="Riley R."/>
            <person name="Ohm R."/>
            <person name="Sun H."/>
            <person name="Tunlid A."/>
            <person name="Henrissat B."/>
            <person name="Grigoriev I.V."/>
            <person name="Hibbett D.S."/>
            <person name="Martin F."/>
        </authorList>
    </citation>
    <scope>NUCLEOTIDE SEQUENCE [LARGE SCALE GENOMIC DNA]</scope>
    <source>
        <strain evidence="17 18">MD-312</strain>
    </source>
</reference>
<protein>
    <recommendedName>
        <fullName evidence="16">Pterin-binding domain-containing protein</fullName>
    </recommendedName>
</protein>
<gene>
    <name evidence="17" type="ORF">HYDPIDRAFT_28125</name>
</gene>
<dbReference type="InterPro" id="IPR000489">
    <property type="entry name" value="Pterin-binding_dom"/>
</dbReference>
<dbReference type="GO" id="GO:0016301">
    <property type="term" value="F:kinase activity"/>
    <property type="evidence" value="ECO:0007669"/>
    <property type="project" value="UniProtKB-KW"/>
</dbReference>
<evidence type="ECO:0000256" key="2">
    <source>
        <dbReference type="ARBA" id="ARBA00000198"/>
    </source>
</evidence>
<keyword evidence="8" id="KW-0808">Transferase</keyword>
<dbReference type="PROSITE" id="PS00793">
    <property type="entry name" value="DHPS_2"/>
    <property type="match status" value="1"/>
</dbReference>
<dbReference type="Pfam" id="PF00809">
    <property type="entry name" value="Pterin_bind"/>
    <property type="match status" value="1"/>
</dbReference>
<dbReference type="GO" id="GO:0005524">
    <property type="term" value="F:ATP binding"/>
    <property type="evidence" value="ECO:0007669"/>
    <property type="project" value="UniProtKB-KW"/>
</dbReference>
<evidence type="ECO:0000256" key="13">
    <source>
        <dbReference type="ARBA" id="ARBA00022842"/>
    </source>
</evidence>
<evidence type="ECO:0000256" key="9">
    <source>
        <dbReference type="ARBA" id="ARBA00022723"/>
    </source>
</evidence>
<name>A0A0C9WA57_9AGAM</name>
<keyword evidence="15" id="KW-0511">Multifunctional enzyme</keyword>
<dbReference type="GO" id="GO:0004156">
    <property type="term" value="F:dihydropteroate synthase activity"/>
    <property type="evidence" value="ECO:0007669"/>
    <property type="project" value="UniProtKB-EC"/>
</dbReference>
<comment type="cofactor">
    <cofactor evidence="3">
        <name>Mg(2+)</name>
        <dbReference type="ChEBI" id="CHEBI:18420"/>
    </cofactor>
</comment>
<dbReference type="GO" id="GO:0005740">
    <property type="term" value="C:mitochondrial envelope"/>
    <property type="evidence" value="ECO:0007669"/>
    <property type="project" value="TreeGrafter"/>
</dbReference>
<dbReference type="InterPro" id="IPR035907">
    <property type="entry name" value="Hppk_sf"/>
</dbReference>
<dbReference type="Gene3D" id="3.30.1130.10">
    <property type="match status" value="2"/>
</dbReference>
<evidence type="ECO:0000259" key="16">
    <source>
        <dbReference type="PROSITE" id="PS50972"/>
    </source>
</evidence>
<dbReference type="OrthoDB" id="615426at2759"/>
<keyword evidence="11" id="KW-0418">Kinase</keyword>
<dbReference type="SUPFAM" id="SSF51717">
    <property type="entry name" value="Dihydropteroate synthetase-like"/>
    <property type="match status" value="1"/>
</dbReference>
<evidence type="ECO:0000256" key="11">
    <source>
        <dbReference type="ARBA" id="ARBA00022777"/>
    </source>
</evidence>